<keyword evidence="2" id="KW-1185">Reference proteome</keyword>
<dbReference type="EMBL" id="CAKOGL010000028">
    <property type="protein sequence ID" value="CAH2105828.1"/>
    <property type="molecule type" value="Genomic_DNA"/>
</dbReference>
<protein>
    <recommendedName>
        <fullName evidence="3">MYCBP-associated protein</fullName>
    </recommendedName>
</protein>
<dbReference type="InterPro" id="IPR032707">
    <property type="entry name" value="MYCBPAP"/>
</dbReference>
<accession>A0AAU9V6J5</accession>
<name>A0AAU9V6J5_EUPED</name>
<organism evidence="1 2">
    <name type="scientific">Euphydryas editha</name>
    <name type="common">Edith's checkerspot</name>
    <dbReference type="NCBI Taxonomy" id="104508"/>
    <lineage>
        <taxon>Eukaryota</taxon>
        <taxon>Metazoa</taxon>
        <taxon>Ecdysozoa</taxon>
        <taxon>Arthropoda</taxon>
        <taxon>Hexapoda</taxon>
        <taxon>Insecta</taxon>
        <taxon>Pterygota</taxon>
        <taxon>Neoptera</taxon>
        <taxon>Endopterygota</taxon>
        <taxon>Lepidoptera</taxon>
        <taxon>Glossata</taxon>
        <taxon>Ditrysia</taxon>
        <taxon>Papilionoidea</taxon>
        <taxon>Nymphalidae</taxon>
        <taxon>Nymphalinae</taxon>
        <taxon>Euphydryas</taxon>
    </lineage>
</organism>
<dbReference type="PANTHER" id="PTHR48421">
    <property type="entry name" value="MYCBP-ASSOCIATED PROTEIN"/>
    <property type="match status" value="1"/>
</dbReference>
<dbReference type="AlphaFoldDB" id="A0AAU9V6J5"/>
<dbReference type="InterPro" id="IPR013783">
    <property type="entry name" value="Ig-like_fold"/>
</dbReference>
<sequence>MNPNQHKISSCNDTPDPDGELLVWEKWIKIRKEETEHLAKKTGRVPAELAMNILEKVREDKERKIVLEHSQIEKTVGVRNTLWEQPQRLKQKNYCDPVYEVQRTRAELGNPRIIEHIGVPRHIQEKEKGLTGVSKRKTCTKLDSSYINYREKREKDLECNIKKIDPFRPEIKEIVVIGSKPKHPPKKLPPLPTINVKSNYETPEHDCNIYAIRINNTILLKDFESYKLRYLVKMQNESWHEKCDSWSYYFNCPINKVGRSRIFLQNLGTVTLRYCWKKIKLPFEDTQDPVFFFNKNENVIYPGQKQDVLLTFISSLPGSYSESWEMKFLNICFFDNQSKKLTINLYADSTENLVKIKKKIKKLKNIIYNNVLKNLVRDILDEIFEKATSVEPQIYPYKKFFLEAEMFVMKNPVCFYHQTEVMKLREIFSEMAPKITWDLSISTWRLVMMSKQFDDRMKYYEMLRMSHRECLKPWYEDDDLLKQKYAVINQLLGQMADKFDEEYVRLFEKLNIVDQSQERLMSEKSLQEQLPNISFSHDAKNTFYLHAYEHVANTMELCAGFLSSLDMNRWINFDFCQS</sequence>
<proteinExistence type="predicted"/>
<dbReference type="PANTHER" id="PTHR48421:SF1">
    <property type="entry name" value="MYCBP-ASSOCIATED PROTEIN"/>
    <property type="match status" value="1"/>
</dbReference>
<dbReference type="Pfam" id="PF14646">
    <property type="entry name" value="MYCBPAP"/>
    <property type="match status" value="1"/>
</dbReference>
<evidence type="ECO:0000313" key="1">
    <source>
        <dbReference type="EMBL" id="CAH2105828.1"/>
    </source>
</evidence>
<gene>
    <name evidence="1" type="ORF">EEDITHA_LOCUS20036</name>
</gene>
<reference evidence="1" key="1">
    <citation type="submission" date="2022-03" db="EMBL/GenBank/DDBJ databases">
        <authorList>
            <person name="Tunstrom K."/>
        </authorList>
    </citation>
    <scope>NUCLEOTIDE SEQUENCE</scope>
</reference>
<evidence type="ECO:0000313" key="2">
    <source>
        <dbReference type="Proteomes" id="UP001153954"/>
    </source>
</evidence>
<evidence type="ECO:0008006" key="3">
    <source>
        <dbReference type="Google" id="ProtNLM"/>
    </source>
</evidence>
<comment type="caution">
    <text evidence="1">The sequence shown here is derived from an EMBL/GenBank/DDBJ whole genome shotgun (WGS) entry which is preliminary data.</text>
</comment>
<dbReference type="Gene3D" id="2.60.40.10">
    <property type="entry name" value="Immunoglobulins"/>
    <property type="match status" value="1"/>
</dbReference>
<dbReference type="Proteomes" id="UP001153954">
    <property type="component" value="Unassembled WGS sequence"/>
</dbReference>